<organism evidence="10 11">
    <name type="scientific">Eufriesea mexicana</name>
    <dbReference type="NCBI Taxonomy" id="516756"/>
    <lineage>
        <taxon>Eukaryota</taxon>
        <taxon>Metazoa</taxon>
        <taxon>Ecdysozoa</taxon>
        <taxon>Arthropoda</taxon>
        <taxon>Hexapoda</taxon>
        <taxon>Insecta</taxon>
        <taxon>Pterygota</taxon>
        <taxon>Neoptera</taxon>
        <taxon>Endopterygota</taxon>
        <taxon>Hymenoptera</taxon>
        <taxon>Apocrita</taxon>
        <taxon>Aculeata</taxon>
        <taxon>Apoidea</taxon>
        <taxon>Anthophila</taxon>
        <taxon>Apidae</taxon>
        <taxon>Eufriesea</taxon>
    </lineage>
</organism>
<evidence type="ECO:0000256" key="2">
    <source>
        <dbReference type="ARBA" id="ARBA00004481"/>
    </source>
</evidence>
<evidence type="ECO:0000259" key="9">
    <source>
        <dbReference type="PROSITE" id="PS51837"/>
    </source>
</evidence>
<dbReference type="InterPro" id="IPR006629">
    <property type="entry name" value="LITAF"/>
</dbReference>
<name>A0A310SPA4_9HYME</name>
<evidence type="ECO:0000256" key="3">
    <source>
        <dbReference type="ARBA" id="ARBA00004630"/>
    </source>
</evidence>
<dbReference type="EMBL" id="KQ760514">
    <property type="protein sequence ID" value="OAD60024.1"/>
    <property type="molecule type" value="Genomic_DNA"/>
</dbReference>
<dbReference type="GO" id="GO:0031902">
    <property type="term" value="C:late endosome membrane"/>
    <property type="evidence" value="ECO:0007669"/>
    <property type="project" value="UniProtKB-SubCell"/>
</dbReference>
<dbReference type="GO" id="GO:0005765">
    <property type="term" value="C:lysosomal membrane"/>
    <property type="evidence" value="ECO:0007669"/>
    <property type="project" value="UniProtKB-SubCell"/>
</dbReference>
<dbReference type="OrthoDB" id="5599753at2759"/>
<reference evidence="10 11" key="1">
    <citation type="submission" date="2015-07" db="EMBL/GenBank/DDBJ databases">
        <title>The genome of Eufriesea mexicana.</title>
        <authorList>
            <person name="Pan H."/>
            <person name="Kapheim K."/>
        </authorList>
    </citation>
    <scope>NUCLEOTIDE SEQUENCE [LARGE SCALE GENOMIC DNA]</scope>
    <source>
        <strain evidence="10">0111107269</strain>
        <tissue evidence="10">Whole body</tissue>
    </source>
</reference>
<evidence type="ECO:0000256" key="4">
    <source>
        <dbReference type="ARBA" id="ARBA00005975"/>
    </source>
</evidence>
<evidence type="ECO:0000313" key="11">
    <source>
        <dbReference type="Proteomes" id="UP000250275"/>
    </source>
</evidence>
<evidence type="ECO:0000256" key="7">
    <source>
        <dbReference type="ARBA" id="ARBA00023136"/>
    </source>
</evidence>
<feature type="domain" description="LITAF" evidence="9">
    <location>
        <begin position="34"/>
        <end position="117"/>
    </location>
</feature>
<dbReference type="PANTHER" id="PTHR23292">
    <property type="entry name" value="LIPOPOLYSACCHARIDE-INDUCED TUMOR NECROSIS FACTOR-ALPHA FACTOR"/>
    <property type="match status" value="1"/>
</dbReference>
<evidence type="ECO:0000256" key="8">
    <source>
        <dbReference type="SAM" id="MobiDB-lite"/>
    </source>
</evidence>
<dbReference type="Proteomes" id="UP000250275">
    <property type="component" value="Unassembled WGS sequence"/>
</dbReference>
<dbReference type="InterPro" id="IPR037519">
    <property type="entry name" value="LITAF_fam"/>
</dbReference>
<feature type="compositionally biased region" description="Pro residues" evidence="8">
    <location>
        <begin position="1"/>
        <end position="33"/>
    </location>
</feature>
<dbReference type="SMART" id="SM00714">
    <property type="entry name" value="LITAF"/>
    <property type="match status" value="1"/>
</dbReference>
<dbReference type="PROSITE" id="PS51837">
    <property type="entry name" value="LITAF"/>
    <property type="match status" value="1"/>
</dbReference>
<keyword evidence="5" id="KW-0479">Metal-binding</keyword>
<accession>A0A310SPA4</accession>
<dbReference type="Pfam" id="PF10601">
    <property type="entry name" value="zf-LITAF-like"/>
    <property type="match status" value="1"/>
</dbReference>
<comment type="subcellular location">
    <subcellularLocation>
        <location evidence="2">Endosome membrane</location>
        <topology evidence="2">Peripheral membrane protein</topology>
    </subcellularLocation>
    <subcellularLocation>
        <location evidence="1">Late endosome membrane</location>
    </subcellularLocation>
    <subcellularLocation>
        <location evidence="3">Lysosome membrane</location>
        <topology evidence="3">Peripheral membrane protein</topology>
        <orientation evidence="3">Cytoplasmic side</orientation>
    </subcellularLocation>
</comment>
<evidence type="ECO:0000256" key="6">
    <source>
        <dbReference type="ARBA" id="ARBA00022833"/>
    </source>
</evidence>
<dbReference type="AlphaFoldDB" id="A0A310SPA4"/>
<comment type="similarity">
    <text evidence="4">Belongs to the CDIP1/LITAF family.</text>
</comment>
<sequence>MEKGMPPPPPPGYGPPPPGFGPPPPSYDPPPSSGQPHVVVVNPQFGPQPQHLRCPHCQTEIVTEIRTEANMKTHFIALALCAFGLWCCAPCPYCIDSCLVPKHYCPSCHTYLGEGKN</sequence>
<keyword evidence="11" id="KW-1185">Reference proteome</keyword>
<evidence type="ECO:0000256" key="5">
    <source>
        <dbReference type="ARBA" id="ARBA00022723"/>
    </source>
</evidence>
<gene>
    <name evidence="10" type="ORF">WN48_06186</name>
</gene>
<keyword evidence="6" id="KW-0862">Zinc</keyword>
<protein>
    <submittedName>
        <fullName evidence="10">Lipopolysaccharide-induced tumor necrosis factor-alpha factor like protein</fullName>
    </submittedName>
</protein>
<dbReference type="GO" id="GO:0008270">
    <property type="term" value="F:zinc ion binding"/>
    <property type="evidence" value="ECO:0007669"/>
    <property type="project" value="TreeGrafter"/>
</dbReference>
<evidence type="ECO:0000313" key="10">
    <source>
        <dbReference type="EMBL" id="OAD60024.1"/>
    </source>
</evidence>
<evidence type="ECO:0000256" key="1">
    <source>
        <dbReference type="ARBA" id="ARBA00004414"/>
    </source>
</evidence>
<dbReference type="PANTHER" id="PTHR23292:SF14">
    <property type="entry name" value="FI16615P1-RELATED"/>
    <property type="match status" value="1"/>
</dbReference>
<keyword evidence="7" id="KW-0472">Membrane</keyword>
<proteinExistence type="inferred from homology"/>
<feature type="region of interest" description="Disordered" evidence="8">
    <location>
        <begin position="1"/>
        <end position="37"/>
    </location>
</feature>